<keyword evidence="2 5" id="KW-0862">Zinc</keyword>
<gene>
    <name evidence="9" type="primary">yvyI_2</name>
    <name evidence="9" type="ORF">Pla123a_39650</name>
</gene>
<dbReference type="InterPro" id="IPR046457">
    <property type="entry name" value="PMI_typeI_cat"/>
</dbReference>
<feature type="binding site" evidence="5">
    <location>
        <position position="175"/>
    </location>
    <ligand>
        <name>Zn(2+)</name>
        <dbReference type="ChEBI" id="CHEBI:29105"/>
    </ligand>
</feature>
<evidence type="ECO:0000256" key="6">
    <source>
        <dbReference type="PIRSR" id="PIRSR036894-2"/>
    </source>
</evidence>
<dbReference type="GO" id="GO:0008270">
    <property type="term" value="F:zinc ion binding"/>
    <property type="evidence" value="ECO:0007669"/>
    <property type="project" value="InterPro"/>
</dbReference>
<dbReference type="EMBL" id="SJPO01000010">
    <property type="protein sequence ID" value="TWT73627.1"/>
    <property type="molecule type" value="Genomic_DNA"/>
</dbReference>
<keyword evidence="1 5" id="KW-0479">Metal-binding</keyword>
<sequence length="319" mass="34760">MLPPLQFQPLFKRYLWGGRRLATVLGKPIGDESAAESWEAVDHGEDQSVVAGGPYDGWTLRKLVEEKNEELFGRHAPQEQFPLLFKYLDAQRTLSVQVHPNDAQGAKLDPPDLGKTEAWVVLAAEPGSKIYAGLNDGVDRAALAAAVEAGESDRCLHAFEAQPGDCVFISAGTVHALGAGIMIAEIQQASNTTFRLFDWNHVDKDGNSRPLHIEQSLEVSDYERGPVSPQTPEPLDGGGERLVDCDKFVLDRHALDRPTPIADEDCFKLISVISGEADLVCGSSRSPLEKGSTVLLPARREAAELHPRNAATVLEMRLP</sequence>
<dbReference type="PIRSF" id="PIRSF036894">
    <property type="entry name" value="PMI_Firm_short"/>
    <property type="match status" value="1"/>
</dbReference>
<dbReference type="InterPro" id="IPR051804">
    <property type="entry name" value="Carb_Metab_Reg_Kinase/Isom"/>
</dbReference>
<dbReference type="Pfam" id="PF21621">
    <property type="entry name" value="MPI_cupin_dom"/>
    <property type="match status" value="1"/>
</dbReference>
<comment type="caution">
    <text evidence="9">The sequence shown here is derived from an EMBL/GenBank/DDBJ whole genome shotgun (WGS) entry which is preliminary data.</text>
</comment>
<evidence type="ECO:0000259" key="7">
    <source>
        <dbReference type="Pfam" id="PF20511"/>
    </source>
</evidence>
<evidence type="ECO:0000256" key="5">
    <source>
        <dbReference type="PIRSR" id="PIRSR036894-1"/>
    </source>
</evidence>
<dbReference type="InterPro" id="IPR014710">
    <property type="entry name" value="RmlC-like_jellyroll"/>
</dbReference>
<dbReference type="PANTHER" id="PTHR42742">
    <property type="entry name" value="TRANSCRIPTIONAL REPRESSOR MPRA"/>
    <property type="match status" value="1"/>
</dbReference>
<evidence type="ECO:0000259" key="8">
    <source>
        <dbReference type="Pfam" id="PF21621"/>
    </source>
</evidence>
<dbReference type="Proteomes" id="UP000318478">
    <property type="component" value="Unassembled WGS sequence"/>
</dbReference>
<dbReference type="Gene3D" id="2.60.120.10">
    <property type="entry name" value="Jelly Rolls"/>
    <property type="match status" value="2"/>
</dbReference>
<dbReference type="RefSeq" id="WP_146590139.1">
    <property type="nucleotide sequence ID" value="NZ_SJPO01000010.1"/>
</dbReference>
<evidence type="ECO:0000313" key="9">
    <source>
        <dbReference type="EMBL" id="TWT73627.1"/>
    </source>
</evidence>
<feature type="binding site" evidence="5">
    <location>
        <position position="117"/>
    </location>
    <ligand>
        <name>Zn(2+)</name>
        <dbReference type="ChEBI" id="CHEBI:29105"/>
    </ligand>
</feature>
<evidence type="ECO:0000256" key="4">
    <source>
        <dbReference type="ARBA" id="ARBA00030762"/>
    </source>
</evidence>
<name>A0A5C5YD35_9BACT</name>
<dbReference type="InterPro" id="IPR014628">
    <property type="entry name" value="Man6P_isomerase_Firm_short"/>
</dbReference>
<dbReference type="InterPro" id="IPR011051">
    <property type="entry name" value="RmlC_Cupin_sf"/>
</dbReference>
<feature type="domain" description="Phosphomannose isomerase type I catalytic" evidence="7">
    <location>
        <begin position="7"/>
        <end position="108"/>
    </location>
</feature>
<dbReference type="GO" id="GO:0005975">
    <property type="term" value="P:carbohydrate metabolic process"/>
    <property type="evidence" value="ECO:0007669"/>
    <property type="project" value="InterPro"/>
</dbReference>
<dbReference type="AlphaFoldDB" id="A0A5C5YD35"/>
<proteinExistence type="predicted"/>
<dbReference type="InterPro" id="IPR049071">
    <property type="entry name" value="MPI_cupin_dom"/>
</dbReference>
<evidence type="ECO:0000256" key="2">
    <source>
        <dbReference type="ARBA" id="ARBA00022833"/>
    </source>
</evidence>
<feature type="domain" description="Mannose-6-phosphate isomerase cupin" evidence="8">
    <location>
        <begin position="242"/>
        <end position="303"/>
    </location>
</feature>
<reference evidence="9 10" key="1">
    <citation type="submission" date="2019-02" db="EMBL/GenBank/DDBJ databases">
        <title>Deep-cultivation of Planctomycetes and their phenomic and genomic characterization uncovers novel biology.</title>
        <authorList>
            <person name="Wiegand S."/>
            <person name="Jogler M."/>
            <person name="Boedeker C."/>
            <person name="Pinto D."/>
            <person name="Vollmers J."/>
            <person name="Rivas-Marin E."/>
            <person name="Kohn T."/>
            <person name="Peeters S.H."/>
            <person name="Heuer A."/>
            <person name="Rast P."/>
            <person name="Oberbeckmann S."/>
            <person name="Bunk B."/>
            <person name="Jeske O."/>
            <person name="Meyerdierks A."/>
            <person name="Storesund J.E."/>
            <person name="Kallscheuer N."/>
            <person name="Luecker S."/>
            <person name="Lage O.M."/>
            <person name="Pohl T."/>
            <person name="Merkel B.J."/>
            <person name="Hornburger P."/>
            <person name="Mueller R.-W."/>
            <person name="Bruemmer F."/>
            <person name="Labrenz M."/>
            <person name="Spormann A.M."/>
            <person name="Op Den Camp H."/>
            <person name="Overmann J."/>
            <person name="Amann R."/>
            <person name="Jetten M.S.M."/>
            <person name="Mascher T."/>
            <person name="Medema M.H."/>
            <person name="Devos D.P."/>
            <person name="Kaster A.-K."/>
            <person name="Ovreas L."/>
            <person name="Rohde M."/>
            <person name="Galperin M.Y."/>
            <person name="Jogler C."/>
        </authorList>
    </citation>
    <scope>NUCLEOTIDE SEQUENCE [LARGE SCALE GENOMIC DNA]</scope>
    <source>
        <strain evidence="9 10">Pla123a</strain>
    </source>
</reference>
<dbReference type="Pfam" id="PF20511">
    <property type="entry name" value="PMI_typeI_cat"/>
    <property type="match status" value="1"/>
</dbReference>
<keyword evidence="9" id="KW-0413">Isomerase</keyword>
<dbReference type="OrthoDB" id="9808275at2"/>
<protein>
    <recommendedName>
        <fullName evidence="3">Phosphohexomutase</fullName>
    </recommendedName>
    <alternativeName>
        <fullName evidence="4">Phosphomannose isomerase</fullName>
    </alternativeName>
</protein>
<dbReference type="PANTHER" id="PTHR42742:SF3">
    <property type="entry name" value="FRUCTOKINASE"/>
    <property type="match status" value="1"/>
</dbReference>
<dbReference type="CDD" id="cd07010">
    <property type="entry name" value="cupin_PMI_type_I_N_bac"/>
    <property type="match status" value="1"/>
</dbReference>
<evidence type="ECO:0000313" key="10">
    <source>
        <dbReference type="Proteomes" id="UP000318478"/>
    </source>
</evidence>
<accession>A0A5C5YD35</accession>
<keyword evidence="10" id="KW-1185">Reference proteome</keyword>
<feature type="binding site" evidence="5">
    <location>
        <position position="99"/>
    </location>
    <ligand>
        <name>Zn(2+)</name>
        <dbReference type="ChEBI" id="CHEBI:29105"/>
    </ligand>
</feature>
<feature type="active site" evidence="6">
    <location>
        <position position="195"/>
    </location>
</feature>
<dbReference type="GO" id="GO:0004476">
    <property type="term" value="F:mannose-6-phosphate isomerase activity"/>
    <property type="evidence" value="ECO:0007669"/>
    <property type="project" value="InterPro"/>
</dbReference>
<dbReference type="SUPFAM" id="SSF51182">
    <property type="entry name" value="RmlC-like cupins"/>
    <property type="match status" value="1"/>
</dbReference>
<evidence type="ECO:0000256" key="3">
    <source>
        <dbReference type="ARBA" id="ARBA00029741"/>
    </source>
</evidence>
<organism evidence="9 10">
    <name type="scientific">Posidoniimonas polymericola</name>
    <dbReference type="NCBI Taxonomy" id="2528002"/>
    <lineage>
        <taxon>Bacteria</taxon>
        <taxon>Pseudomonadati</taxon>
        <taxon>Planctomycetota</taxon>
        <taxon>Planctomycetia</taxon>
        <taxon>Pirellulales</taxon>
        <taxon>Lacipirellulaceae</taxon>
        <taxon>Posidoniimonas</taxon>
    </lineage>
</organism>
<comment type="cofactor">
    <cofactor evidence="5">
        <name>Zn(2+)</name>
        <dbReference type="ChEBI" id="CHEBI:29105"/>
    </cofactor>
    <text evidence="5">Binds 1 zinc ion per subunit.</text>
</comment>
<evidence type="ECO:0000256" key="1">
    <source>
        <dbReference type="ARBA" id="ARBA00022723"/>
    </source>
</evidence>